<dbReference type="InterPro" id="IPR024079">
    <property type="entry name" value="MetalloPept_cat_dom_sf"/>
</dbReference>
<dbReference type="InterPro" id="IPR042252">
    <property type="entry name" value="MtfA_N"/>
</dbReference>
<dbReference type="PANTHER" id="PTHR30164">
    <property type="entry name" value="MTFA PEPTIDASE"/>
    <property type="match status" value="1"/>
</dbReference>
<sequence length="273" mass="31498">MTALYIVLSISVFAIVWILTSNQRKKRKRQQIASQPFPKEWRQILRSNLPFFYKMPADLQLQLKDKMQIFLAEKDFIGRKGQDITDEVKVTIAAQACMLLLNRSTDFYPFLKSIIVYPAAFITRHNRYDASGIQSQEPRVLLGESWNRGQVILSWTDSANGGADFEDGHNLVIHEFAHQLDGESGVTNGAPPLSSEQSYDKWSKIMSHEFKELQRKASTGEETLLDKYGATNPAEFFAVASEIFFEKPQKLKRLHTELYQEFKQYYCLDPAEW</sequence>
<evidence type="ECO:0000313" key="1">
    <source>
        <dbReference type="EMBL" id="AUD79240.1"/>
    </source>
</evidence>
<dbReference type="GO" id="GO:0005829">
    <property type="term" value="C:cytosol"/>
    <property type="evidence" value="ECO:0007669"/>
    <property type="project" value="TreeGrafter"/>
</dbReference>
<reference evidence="1 2" key="1">
    <citation type="submission" date="2017-12" db="EMBL/GenBank/DDBJ databases">
        <title>Kangiella profundi FT102 completed genome.</title>
        <authorList>
            <person name="Xu J."/>
            <person name="Wang J."/>
            <person name="Lu Y."/>
        </authorList>
    </citation>
    <scope>NUCLEOTIDE SEQUENCE [LARGE SCALE GENOMIC DNA]</scope>
    <source>
        <strain evidence="1 2">FT102</strain>
    </source>
</reference>
<name>A0A2K9A933_9GAMM</name>
<protein>
    <submittedName>
        <fullName evidence="1">Uncharacterized protein</fullName>
    </submittedName>
</protein>
<dbReference type="RefSeq" id="WP_106647063.1">
    <property type="nucleotide sequence ID" value="NZ_BMGO01000001.1"/>
</dbReference>
<dbReference type="CDD" id="cd20169">
    <property type="entry name" value="Peptidase_M90_mtfA"/>
    <property type="match status" value="1"/>
</dbReference>
<dbReference type="InterPro" id="IPR010384">
    <property type="entry name" value="MtfA_fam"/>
</dbReference>
<dbReference type="GO" id="GO:0008237">
    <property type="term" value="F:metallopeptidase activity"/>
    <property type="evidence" value="ECO:0007669"/>
    <property type="project" value="InterPro"/>
</dbReference>
<dbReference type="Gene3D" id="3.40.390.10">
    <property type="entry name" value="Collagenase (Catalytic Domain)"/>
    <property type="match status" value="1"/>
</dbReference>
<dbReference type="AlphaFoldDB" id="A0A2K9A933"/>
<proteinExistence type="predicted"/>
<keyword evidence="2" id="KW-1185">Reference proteome</keyword>
<dbReference type="PANTHER" id="PTHR30164:SF2">
    <property type="entry name" value="PROTEIN MTFA"/>
    <property type="match status" value="1"/>
</dbReference>
<evidence type="ECO:0000313" key="2">
    <source>
        <dbReference type="Proteomes" id="UP000232693"/>
    </source>
</evidence>
<dbReference type="EMBL" id="CP025120">
    <property type="protein sequence ID" value="AUD79240.1"/>
    <property type="molecule type" value="Genomic_DNA"/>
</dbReference>
<dbReference type="SUPFAM" id="SSF55486">
    <property type="entry name" value="Metalloproteases ('zincins'), catalytic domain"/>
    <property type="match status" value="1"/>
</dbReference>
<dbReference type="KEGG" id="kpd:CW740_08270"/>
<accession>A0A2K9A933</accession>
<dbReference type="OrthoDB" id="9786424at2"/>
<gene>
    <name evidence="1" type="ORF">CW740_08270</name>
</gene>
<dbReference type="Pfam" id="PF06167">
    <property type="entry name" value="Peptidase_M90"/>
    <property type="match status" value="1"/>
</dbReference>
<dbReference type="Gene3D" id="1.10.472.150">
    <property type="entry name" value="Glucose-regulated metallo-peptidase M90, N-terminal domain"/>
    <property type="match status" value="1"/>
</dbReference>
<dbReference type="Proteomes" id="UP000232693">
    <property type="component" value="Chromosome"/>
</dbReference>
<organism evidence="1 2">
    <name type="scientific">Kangiella profundi</name>
    <dbReference type="NCBI Taxonomy" id="1561924"/>
    <lineage>
        <taxon>Bacteria</taxon>
        <taxon>Pseudomonadati</taxon>
        <taxon>Pseudomonadota</taxon>
        <taxon>Gammaproteobacteria</taxon>
        <taxon>Kangiellales</taxon>
        <taxon>Kangiellaceae</taxon>
        <taxon>Kangiella</taxon>
    </lineage>
</organism>
<dbReference type="GO" id="GO:0004177">
    <property type="term" value="F:aminopeptidase activity"/>
    <property type="evidence" value="ECO:0007669"/>
    <property type="project" value="TreeGrafter"/>
</dbReference>